<protein>
    <submittedName>
        <fullName evidence="2">Uncharacterized protein</fullName>
    </submittedName>
</protein>
<feature type="region of interest" description="Disordered" evidence="1">
    <location>
        <begin position="1"/>
        <end position="87"/>
    </location>
</feature>
<name>A0A2I0HS50_PUNGR</name>
<dbReference type="EMBL" id="PGOL01005841">
    <property type="protein sequence ID" value="PKI34544.1"/>
    <property type="molecule type" value="Genomic_DNA"/>
</dbReference>
<comment type="caution">
    <text evidence="2">The sequence shown here is derived from an EMBL/GenBank/DDBJ whole genome shotgun (WGS) entry which is preliminary data.</text>
</comment>
<dbReference type="Proteomes" id="UP000233551">
    <property type="component" value="Unassembled WGS sequence"/>
</dbReference>
<dbReference type="AlphaFoldDB" id="A0A2I0HS50"/>
<evidence type="ECO:0000313" key="3">
    <source>
        <dbReference type="Proteomes" id="UP000233551"/>
    </source>
</evidence>
<feature type="compositionally biased region" description="Polar residues" evidence="1">
    <location>
        <begin position="52"/>
        <end position="71"/>
    </location>
</feature>
<reference evidence="2 3" key="1">
    <citation type="submission" date="2017-11" db="EMBL/GenBank/DDBJ databases">
        <title>De-novo sequencing of pomegranate (Punica granatum L.) genome.</title>
        <authorList>
            <person name="Akparov Z."/>
            <person name="Amiraslanov A."/>
            <person name="Hajiyeva S."/>
            <person name="Abbasov M."/>
            <person name="Kaur K."/>
            <person name="Hamwieh A."/>
            <person name="Solovyev V."/>
            <person name="Salamov A."/>
            <person name="Braich B."/>
            <person name="Kosarev P."/>
            <person name="Mahmoud A."/>
            <person name="Hajiyev E."/>
            <person name="Babayeva S."/>
            <person name="Izzatullayeva V."/>
            <person name="Mammadov A."/>
            <person name="Mammadov A."/>
            <person name="Sharifova S."/>
            <person name="Ojaghi J."/>
            <person name="Eynullazada K."/>
            <person name="Bayramov B."/>
            <person name="Abdulazimova A."/>
            <person name="Shahmuradov I."/>
        </authorList>
    </citation>
    <scope>NUCLEOTIDE SEQUENCE [LARGE SCALE GENOMIC DNA]</scope>
    <source>
        <strain evidence="3">cv. AG2017</strain>
        <tissue evidence="2">Leaf</tissue>
    </source>
</reference>
<gene>
    <name evidence="2" type="ORF">CRG98_045081</name>
</gene>
<sequence>MPPIPARTNSQQLAHLTASSRAHPPTQVQPALCSQLLLQRNSGDNLQHDPRTSSTIELPSQSRRSNPSLPTSAHSISSQQQQSAATPPLSLSLHSTKLFSSSSSGLNDDLPSHYRLIALVTSSWSFLTSPDSQQLSLCSSFSVWIAVPLFGLYPVLRTSSLSHSTTRGPSSATLRRQLGPI</sequence>
<feature type="compositionally biased region" description="Low complexity" evidence="1">
    <location>
        <begin position="72"/>
        <end position="87"/>
    </location>
</feature>
<proteinExistence type="predicted"/>
<feature type="compositionally biased region" description="Polar residues" evidence="1">
    <location>
        <begin position="36"/>
        <end position="45"/>
    </location>
</feature>
<organism evidence="2 3">
    <name type="scientific">Punica granatum</name>
    <name type="common">Pomegranate</name>
    <dbReference type="NCBI Taxonomy" id="22663"/>
    <lineage>
        <taxon>Eukaryota</taxon>
        <taxon>Viridiplantae</taxon>
        <taxon>Streptophyta</taxon>
        <taxon>Embryophyta</taxon>
        <taxon>Tracheophyta</taxon>
        <taxon>Spermatophyta</taxon>
        <taxon>Magnoliopsida</taxon>
        <taxon>eudicotyledons</taxon>
        <taxon>Gunneridae</taxon>
        <taxon>Pentapetalae</taxon>
        <taxon>rosids</taxon>
        <taxon>malvids</taxon>
        <taxon>Myrtales</taxon>
        <taxon>Lythraceae</taxon>
        <taxon>Punica</taxon>
    </lineage>
</organism>
<feature type="region of interest" description="Disordered" evidence="1">
    <location>
        <begin position="161"/>
        <end position="181"/>
    </location>
</feature>
<evidence type="ECO:0000313" key="2">
    <source>
        <dbReference type="EMBL" id="PKI34544.1"/>
    </source>
</evidence>
<keyword evidence="3" id="KW-1185">Reference proteome</keyword>
<accession>A0A2I0HS50</accession>
<evidence type="ECO:0000256" key="1">
    <source>
        <dbReference type="SAM" id="MobiDB-lite"/>
    </source>
</evidence>
<feature type="compositionally biased region" description="Polar residues" evidence="1">
    <location>
        <begin position="7"/>
        <end position="20"/>
    </location>
</feature>